<proteinExistence type="predicted"/>
<feature type="compositionally biased region" description="Low complexity" evidence="1">
    <location>
        <begin position="182"/>
        <end position="193"/>
    </location>
</feature>
<sequence>MVACEAMAAAQQQFEAMSCVDIDGELAGAGAYAAGDEFLIYQDPRDPHAPVYARMPPFQTAGGFPRDMDMDMDVLVSSQQCCYPCYMDCCYSTTVPPPPLQVPGRPIGSLSPSLTDELHFSCSGELSAGTAAPQLLHGAAEQHRHQDDDLAAFTDATGALPPLYFSQEVADREPSPSPGAPAPDASDSTAASAVEDPGSQEERLPTSSPAQQEEVMSSPSAVDPLDKLPMYPHQQQLNHHHQAAGMYSTPLANTSYLSLPIEYAYAEFYLQPQQQQEHRSQHHHQFAIPPPPCQVHRTRTFHDDFALHSTTASVPPAMHPARRRHSVATPYDLSCLAGFADPMAAAAAAAAEGFYQPSTTAYEMSNGAFYAY</sequence>
<feature type="region of interest" description="Disordered" evidence="1">
    <location>
        <begin position="169"/>
        <end position="228"/>
    </location>
</feature>
<accession>A0AAD5TPA7</accession>
<gene>
    <name evidence="2" type="ORF">HDU87_000444</name>
</gene>
<evidence type="ECO:0000313" key="3">
    <source>
        <dbReference type="Proteomes" id="UP001212152"/>
    </source>
</evidence>
<comment type="caution">
    <text evidence="2">The sequence shown here is derived from an EMBL/GenBank/DDBJ whole genome shotgun (WGS) entry which is preliminary data.</text>
</comment>
<name>A0AAD5TPA7_9FUNG</name>
<organism evidence="2 3">
    <name type="scientific">Geranomyces variabilis</name>
    <dbReference type="NCBI Taxonomy" id="109894"/>
    <lineage>
        <taxon>Eukaryota</taxon>
        <taxon>Fungi</taxon>
        <taxon>Fungi incertae sedis</taxon>
        <taxon>Chytridiomycota</taxon>
        <taxon>Chytridiomycota incertae sedis</taxon>
        <taxon>Chytridiomycetes</taxon>
        <taxon>Spizellomycetales</taxon>
        <taxon>Powellomycetaceae</taxon>
        <taxon>Geranomyces</taxon>
    </lineage>
</organism>
<keyword evidence="3" id="KW-1185">Reference proteome</keyword>
<protein>
    <submittedName>
        <fullName evidence="2">Uncharacterized protein</fullName>
    </submittedName>
</protein>
<evidence type="ECO:0000256" key="1">
    <source>
        <dbReference type="SAM" id="MobiDB-lite"/>
    </source>
</evidence>
<dbReference type="EMBL" id="JADGJQ010000010">
    <property type="protein sequence ID" value="KAJ3182097.1"/>
    <property type="molecule type" value="Genomic_DNA"/>
</dbReference>
<feature type="compositionally biased region" description="Polar residues" evidence="1">
    <location>
        <begin position="205"/>
        <end position="220"/>
    </location>
</feature>
<dbReference type="Proteomes" id="UP001212152">
    <property type="component" value="Unassembled WGS sequence"/>
</dbReference>
<evidence type="ECO:0000313" key="2">
    <source>
        <dbReference type="EMBL" id="KAJ3182097.1"/>
    </source>
</evidence>
<reference evidence="2" key="1">
    <citation type="submission" date="2020-05" db="EMBL/GenBank/DDBJ databases">
        <title>Phylogenomic resolution of chytrid fungi.</title>
        <authorList>
            <person name="Stajich J.E."/>
            <person name="Amses K."/>
            <person name="Simmons R."/>
            <person name="Seto K."/>
            <person name="Myers J."/>
            <person name="Bonds A."/>
            <person name="Quandt C.A."/>
            <person name="Barry K."/>
            <person name="Liu P."/>
            <person name="Grigoriev I."/>
            <person name="Longcore J.E."/>
            <person name="James T.Y."/>
        </authorList>
    </citation>
    <scope>NUCLEOTIDE SEQUENCE</scope>
    <source>
        <strain evidence="2">JEL0379</strain>
    </source>
</reference>
<dbReference type="AlphaFoldDB" id="A0AAD5TPA7"/>